<organism evidence="1 2">
    <name type="scientific">Steinernema carpocapsae</name>
    <name type="common">Entomopathogenic nematode</name>
    <dbReference type="NCBI Taxonomy" id="34508"/>
    <lineage>
        <taxon>Eukaryota</taxon>
        <taxon>Metazoa</taxon>
        <taxon>Ecdysozoa</taxon>
        <taxon>Nematoda</taxon>
        <taxon>Chromadorea</taxon>
        <taxon>Rhabditida</taxon>
        <taxon>Tylenchina</taxon>
        <taxon>Panagrolaimomorpha</taxon>
        <taxon>Strongyloidoidea</taxon>
        <taxon>Steinernematidae</taxon>
        <taxon>Steinernema</taxon>
    </lineage>
</organism>
<name>A0A4V6A4C9_STECR</name>
<evidence type="ECO:0000313" key="2">
    <source>
        <dbReference type="Proteomes" id="UP000298663"/>
    </source>
</evidence>
<dbReference type="EMBL" id="AZBU02000003">
    <property type="protein sequence ID" value="TKR86455.1"/>
    <property type="molecule type" value="Genomic_DNA"/>
</dbReference>
<dbReference type="Proteomes" id="UP000298663">
    <property type="component" value="Unassembled WGS sequence"/>
</dbReference>
<evidence type="ECO:0000313" key="1">
    <source>
        <dbReference type="EMBL" id="TKR86455.1"/>
    </source>
</evidence>
<dbReference type="AlphaFoldDB" id="A0A4V6A4C9"/>
<reference evidence="1 2" key="2">
    <citation type="journal article" date="2019" name="G3 (Bethesda)">
        <title>Hybrid Assembly of the Genome of the Entomopathogenic Nematode Steinernema carpocapsae Identifies the X-Chromosome.</title>
        <authorList>
            <person name="Serra L."/>
            <person name="Macchietto M."/>
            <person name="Macias-Munoz A."/>
            <person name="McGill C.J."/>
            <person name="Rodriguez I.M."/>
            <person name="Rodriguez B."/>
            <person name="Murad R."/>
            <person name="Mortazavi A."/>
        </authorList>
    </citation>
    <scope>NUCLEOTIDE SEQUENCE [LARGE SCALE GENOMIC DNA]</scope>
    <source>
        <strain evidence="1 2">ALL</strain>
    </source>
</reference>
<keyword evidence="2" id="KW-1185">Reference proteome</keyword>
<comment type="caution">
    <text evidence="1">The sequence shown here is derived from an EMBL/GenBank/DDBJ whole genome shotgun (WGS) entry which is preliminary data.</text>
</comment>
<gene>
    <name evidence="1" type="ORF">L596_011046</name>
</gene>
<reference evidence="1 2" key="1">
    <citation type="journal article" date="2015" name="Genome Biol.">
        <title>Comparative genomics of Steinernema reveals deeply conserved gene regulatory networks.</title>
        <authorList>
            <person name="Dillman A.R."/>
            <person name="Macchietto M."/>
            <person name="Porter C.F."/>
            <person name="Rogers A."/>
            <person name="Williams B."/>
            <person name="Antoshechkin I."/>
            <person name="Lee M.M."/>
            <person name="Goodwin Z."/>
            <person name="Lu X."/>
            <person name="Lewis E.E."/>
            <person name="Goodrich-Blair H."/>
            <person name="Stock S.P."/>
            <person name="Adams B.J."/>
            <person name="Sternberg P.W."/>
            <person name="Mortazavi A."/>
        </authorList>
    </citation>
    <scope>NUCLEOTIDE SEQUENCE [LARGE SCALE GENOMIC DNA]</scope>
    <source>
        <strain evidence="1 2">ALL</strain>
    </source>
</reference>
<proteinExistence type="predicted"/>
<sequence>MQRTSASAQGVRLALKSILIGRASPYGRKVAVHKLQRVIRRYCAKDMTDMCAIVSNVELLDGNAKREKTNHESLPLAQNHIPGVFRAPGGQRTVGGASILHGLVTVEGMPSSGLLALLWVSGRVVQAQ</sequence>
<protein>
    <submittedName>
        <fullName evidence="1">Uncharacterized protein</fullName>
    </submittedName>
</protein>
<accession>A0A4V6A4C9</accession>